<feature type="transmembrane region" description="Helical" evidence="1">
    <location>
        <begin position="84"/>
        <end position="103"/>
    </location>
</feature>
<dbReference type="PANTHER" id="PTHR36834:SF1">
    <property type="entry name" value="INTEGRAL MEMBRANE PROTEIN"/>
    <property type="match status" value="1"/>
</dbReference>
<reference evidence="3 4" key="1">
    <citation type="journal article" date="2012" name="Stand. Genomic Sci.">
        <title>Genome sequence of the halotolerant bacterium Corynebacterium halotolerans type strain YIM 70093(T) (= DSM 44683(T)).</title>
        <authorList>
            <person name="Ruckert C."/>
            <person name="Albersmeier A."/>
            <person name="Al-Dilaimi A."/>
            <person name="Niehaus K."/>
            <person name="Szczepanowski R."/>
            <person name="Kalinowski J."/>
        </authorList>
    </citation>
    <scope>NUCLEOTIDE SEQUENCE [LARGE SCALE GENOMIC DNA]</scope>
    <source>
        <strain evidence="3">YIM 70093</strain>
    </source>
</reference>
<dbReference type="STRING" id="1121362.A605_13765"/>
<organism evidence="3 4">
    <name type="scientific">Corynebacterium halotolerans YIM 70093 = DSM 44683</name>
    <dbReference type="NCBI Taxonomy" id="1121362"/>
    <lineage>
        <taxon>Bacteria</taxon>
        <taxon>Bacillati</taxon>
        <taxon>Actinomycetota</taxon>
        <taxon>Actinomycetes</taxon>
        <taxon>Mycobacteriales</taxon>
        <taxon>Corynebacteriaceae</taxon>
        <taxon>Corynebacterium</taxon>
    </lineage>
</organism>
<name>M1N1E9_9CORY</name>
<dbReference type="eggNOG" id="COG4767">
    <property type="taxonomic scope" value="Bacteria"/>
</dbReference>
<gene>
    <name evidence="3" type="ORF">A605_13765</name>
</gene>
<dbReference type="Proteomes" id="UP000011723">
    <property type="component" value="Chromosome"/>
</dbReference>
<dbReference type="AlphaFoldDB" id="M1N1E9"/>
<feature type="transmembrane region" description="Helical" evidence="1">
    <location>
        <begin position="20"/>
        <end position="39"/>
    </location>
</feature>
<feature type="transmembrane region" description="Helical" evidence="1">
    <location>
        <begin position="171"/>
        <end position="193"/>
    </location>
</feature>
<dbReference type="EMBL" id="CP003697">
    <property type="protein sequence ID" value="AGF73749.1"/>
    <property type="molecule type" value="Genomic_DNA"/>
</dbReference>
<feature type="transmembrane region" description="Helical" evidence="1">
    <location>
        <begin position="147"/>
        <end position="164"/>
    </location>
</feature>
<evidence type="ECO:0000256" key="1">
    <source>
        <dbReference type="SAM" id="Phobius"/>
    </source>
</evidence>
<sequence>MLGSLSRVNKGIPQTIPARLVYLVTAGLVALTILFLTLLKSSFSIGGLWNAAAHNRRSIDLIPFNGFIDPPVWYGPITNTLGNAAMFVPVGVLVVLLWGTVARTDITARASRRRVLLRVALIGGMGSLAIEVAQFVFARGYSDVDDLILNTAGATLGAWLTLRLNAEGRRYVLGLIWASCLVILVMMFAGALFD</sequence>
<evidence type="ECO:0000259" key="2">
    <source>
        <dbReference type="Pfam" id="PF04892"/>
    </source>
</evidence>
<keyword evidence="1" id="KW-0812">Transmembrane</keyword>
<feature type="domain" description="VanZ-like" evidence="2">
    <location>
        <begin position="29"/>
        <end position="162"/>
    </location>
</feature>
<dbReference type="InterPro" id="IPR006976">
    <property type="entry name" value="VanZ-like"/>
</dbReference>
<evidence type="ECO:0000313" key="4">
    <source>
        <dbReference type="Proteomes" id="UP000011723"/>
    </source>
</evidence>
<dbReference type="PANTHER" id="PTHR36834">
    <property type="entry name" value="MEMBRANE PROTEIN-RELATED"/>
    <property type="match status" value="1"/>
</dbReference>
<dbReference type="OrthoDB" id="4822551at2"/>
<dbReference type="InterPro" id="IPR053150">
    <property type="entry name" value="Teicoplanin_resist-assoc"/>
</dbReference>
<dbReference type="KEGG" id="chn:A605_13765"/>
<keyword evidence="1" id="KW-0472">Membrane</keyword>
<dbReference type="HOGENOM" id="CLU_077618_2_0_11"/>
<dbReference type="PATRIC" id="fig|1121362.3.peg.2799"/>
<dbReference type="Pfam" id="PF04892">
    <property type="entry name" value="VanZ"/>
    <property type="match status" value="1"/>
</dbReference>
<keyword evidence="1" id="KW-1133">Transmembrane helix</keyword>
<evidence type="ECO:0000313" key="3">
    <source>
        <dbReference type="EMBL" id="AGF73749.1"/>
    </source>
</evidence>
<proteinExistence type="predicted"/>
<feature type="transmembrane region" description="Helical" evidence="1">
    <location>
        <begin position="115"/>
        <end position="135"/>
    </location>
</feature>
<keyword evidence="4" id="KW-1185">Reference proteome</keyword>
<protein>
    <recommendedName>
        <fullName evidence="2">VanZ-like domain-containing protein</fullName>
    </recommendedName>
</protein>
<accession>M1N1E9</accession>